<evidence type="ECO:0000313" key="9">
    <source>
        <dbReference type="Proteomes" id="UP000016491"/>
    </source>
</evidence>
<gene>
    <name evidence="8" type="ORF">CLOSYM_02788</name>
</gene>
<dbReference type="InterPro" id="IPR047135">
    <property type="entry name" value="YsiQ"/>
</dbReference>
<keyword evidence="3" id="KW-1003">Cell membrane</keyword>
<feature type="transmembrane region" description="Helical" evidence="7">
    <location>
        <begin position="151"/>
        <end position="172"/>
    </location>
</feature>
<dbReference type="NCBIfam" id="TIGR00797">
    <property type="entry name" value="matE"/>
    <property type="match status" value="1"/>
</dbReference>
<dbReference type="Pfam" id="PF01554">
    <property type="entry name" value="MatE"/>
    <property type="match status" value="2"/>
</dbReference>
<evidence type="ECO:0000256" key="6">
    <source>
        <dbReference type="ARBA" id="ARBA00023136"/>
    </source>
</evidence>
<keyword evidence="6 7" id="KW-0472">Membrane</keyword>
<dbReference type="InterPro" id="IPR002528">
    <property type="entry name" value="MATE_fam"/>
</dbReference>
<comment type="subcellular location">
    <subcellularLocation>
        <location evidence="1">Cell membrane</location>
        <topology evidence="1">Multi-pass membrane protein</topology>
    </subcellularLocation>
</comment>
<evidence type="ECO:0000256" key="2">
    <source>
        <dbReference type="ARBA" id="ARBA00022448"/>
    </source>
</evidence>
<feature type="transmembrane region" description="Helical" evidence="7">
    <location>
        <begin position="372"/>
        <end position="389"/>
    </location>
</feature>
<feature type="transmembrane region" description="Helical" evidence="7">
    <location>
        <begin position="76"/>
        <end position="98"/>
    </location>
</feature>
<dbReference type="PIRSF" id="PIRSF006603">
    <property type="entry name" value="DinF"/>
    <property type="match status" value="1"/>
</dbReference>
<evidence type="ECO:0000256" key="7">
    <source>
        <dbReference type="SAM" id="Phobius"/>
    </source>
</evidence>
<feature type="transmembrane region" description="Helical" evidence="7">
    <location>
        <begin position="438"/>
        <end position="457"/>
    </location>
</feature>
<keyword evidence="2" id="KW-0813">Transport</keyword>
<feature type="transmembrane region" description="Helical" evidence="7">
    <location>
        <begin position="210"/>
        <end position="237"/>
    </location>
</feature>
<evidence type="ECO:0000256" key="3">
    <source>
        <dbReference type="ARBA" id="ARBA00022475"/>
    </source>
</evidence>
<feature type="transmembrane region" description="Helical" evidence="7">
    <location>
        <begin position="340"/>
        <end position="360"/>
    </location>
</feature>
<keyword evidence="5 7" id="KW-1133">Transmembrane helix</keyword>
<comment type="caution">
    <text evidence="8">The sequence shown here is derived from an EMBL/GenBank/DDBJ whole genome shotgun (WGS) entry which is preliminary data.</text>
</comment>
<dbReference type="InterPro" id="IPR048279">
    <property type="entry name" value="MdtK-like"/>
</dbReference>
<dbReference type="AlphaFoldDB" id="A0ABC9TWE7"/>
<dbReference type="PANTHER" id="PTHR42925">
    <property type="entry name" value="MULTIDRUG AND TOXIN EFFLUX PROTEIN MATE FAMILY"/>
    <property type="match status" value="1"/>
</dbReference>
<reference evidence="8 9" key="1">
    <citation type="submission" date="2013-07" db="EMBL/GenBank/DDBJ databases">
        <authorList>
            <person name="Weinstock G."/>
            <person name="Sodergren E."/>
            <person name="Wylie T."/>
            <person name="Fulton L."/>
            <person name="Fulton R."/>
            <person name="Fronick C."/>
            <person name="O'Laughlin M."/>
            <person name="Godfrey J."/>
            <person name="Miner T."/>
            <person name="Herter B."/>
            <person name="Appelbaum E."/>
            <person name="Cordes M."/>
            <person name="Lek S."/>
            <person name="Wollam A."/>
            <person name="Pepin K.H."/>
            <person name="Palsikar V.B."/>
            <person name="Mitreva M."/>
            <person name="Wilson R.K."/>
        </authorList>
    </citation>
    <scope>NUCLEOTIDE SEQUENCE [LARGE SCALE GENOMIC DNA]</scope>
    <source>
        <strain evidence="8 9">ATCC 14940</strain>
    </source>
</reference>
<evidence type="ECO:0000256" key="4">
    <source>
        <dbReference type="ARBA" id="ARBA00022692"/>
    </source>
</evidence>
<organism evidence="8 9">
    <name type="scientific">[Clostridium] symbiosum ATCC 14940</name>
    <dbReference type="NCBI Taxonomy" id="411472"/>
    <lineage>
        <taxon>Bacteria</taxon>
        <taxon>Bacillati</taxon>
        <taxon>Bacillota</taxon>
        <taxon>Clostridia</taxon>
        <taxon>Lachnospirales</taxon>
        <taxon>Lachnospiraceae</taxon>
        <taxon>Otoolea</taxon>
    </lineage>
</organism>
<keyword evidence="4 7" id="KW-0812">Transmembrane</keyword>
<sequence>MSQRGGLIWKKGIMRAILQDTKIMMTDRIFLSKAVRIALPVAMQGMLNTIVNMVDTMMIGSLGATSIAAVGLANKVFFVMTLLVFGIVSGSGILAAQFWGNNDVKNIRKVLGLALLLAIGAALAFFIPAVACPKHVMRIFTTGGDTIRIGASYLSLVALSYPFIAVSNTYVAMQRAVGKVKAPVVISSCTILINIFFNYMFIFGKFGAPAMGVVGAALATLIARIVEMTALLLVVYLKKSPIACRPRELFGYSASFVKKFFATASPVIANEFIWGLGVTMYSLAYGRMGDNAVAAITVATTIQDIMSVLFQGLSAATAVILGNELGAGHLKKAERYAKNFLILQFIVTVIMAFICAGVRWQIIDLYRLGGEVARDVSLCLIVFSLFMPFKMFNYVNIVGVLRSGGDTKVCLFLDCSGVWLIGIPMAFIGGLVLKQPIYIVYAMVTLEEVYKTILSYIRYRQKKWLKNLTLEIQG</sequence>
<evidence type="ECO:0000256" key="1">
    <source>
        <dbReference type="ARBA" id="ARBA00004651"/>
    </source>
</evidence>
<evidence type="ECO:0000256" key="5">
    <source>
        <dbReference type="ARBA" id="ARBA00022989"/>
    </source>
</evidence>
<proteinExistence type="predicted"/>
<feature type="transmembrane region" description="Helical" evidence="7">
    <location>
        <begin position="50"/>
        <end position="70"/>
    </location>
</feature>
<dbReference type="CDD" id="cd13134">
    <property type="entry name" value="MATE_like_8"/>
    <property type="match status" value="1"/>
</dbReference>
<name>A0ABC9TWE7_CLOSY</name>
<feature type="transmembrane region" description="Helical" evidence="7">
    <location>
        <begin position="110"/>
        <end position="131"/>
    </location>
</feature>
<accession>A0ABC9TWE7</accession>
<dbReference type="Proteomes" id="UP000016491">
    <property type="component" value="Unassembled WGS sequence"/>
</dbReference>
<dbReference type="GO" id="GO:0005886">
    <property type="term" value="C:plasma membrane"/>
    <property type="evidence" value="ECO:0007669"/>
    <property type="project" value="UniProtKB-SubCell"/>
</dbReference>
<feature type="transmembrane region" description="Helical" evidence="7">
    <location>
        <begin position="184"/>
        <end position="204"/>
    </location>
</feature>
<evidence type="ECO:0000313" key="8">
    <source>
        <dbReference type="EMBL" id="ERI76081.1"/>
    </source>
</evidence>
<protein>
    <submittedName>
        <fullName evidence="8">MATE efflux family protein</fullName>
    </submittedName>
</protein>
<dbReference type="EMBL" id="AWSU01000218">
    <property type="protein sequence ID" value="ERI76081.1"/>
    <property type="molecule type" value="Genomic_DNA"/>
</dbReference>
<feature type="transmembrane region" description="Helical" evidence="7">
    <location>
        <begin position="409"/>
        <end position="432"/>
    </location>
</feature>
<dbReference type="PANTHER" id="PTHR42925:SF2">
    <property type="entry name" value="NA+ DRIVEN MULTIDRUG EFFLUX PUMP"/>
    <property type="match status" value="1"/>
</dbReference>